<evidence type="ECO:0000256" key="1">
    <source>
        <dbReference type="SAM" id="MobiDB-lite"/>
    </source>
</evidence>
<feature type="compositionally biased region" description="Basic and acidic residues" evidence="1">
    <location>
        <begin position="1"/>
        <end position="15"/>
    </location>
</feature>
<gene>
    <name evidence="2" type="ORF">Tci_652430</name>
</gene>
<dbReference type="EMBL" id="BKCJ010491224">
    <property type="protein sequence ID" value="GFA80458.1"/>
    <property type="molecule type" value="Genomic_DNA"/>
</dbReference>
<dbReference type="AlphaFoldDB" id="A0A699KA48"/>
<proteinExistence type="predicted"/>
<evidence type="ECO:0000313" key="2">
    <source>
        <dbReference type="EMBL" id="GFA80458.1"/>
    </source>
</evidence>
<reference evidence="2" key="1">
    <citation type="journal article" date="2019" name="Sci. Rep.">
        <title>Draft genome of Tanacetum cinerariifolium, the natural source of mosquito coil.</title>
        <authorList>
            <person name="Yamashiro T."/>
            <person name="Shiraishi A."/>
            <person name="Satake H."/>
            <person name="Nakayama K."/>
        </authorList>
    </citation>
    <scope>NUCLEOTIDE SEQUENCE</scope>
</reference>
<feature type="region of interest" description="Disordered" evidence="1">
    <location>
        <begin position="1"/>
        <end position="36"/>
    </location>
</feature>
<protein>
    <submittedName>
        <fullName evidence="2">Uncharacterized protein</fullName>
    </submittedName>
</protein>
<feature type="non-terminal residue" evidence="2">
    <location>
        <position position="1"/>
    </location>
</feature>
<name>A0A699KA48_TANCI</name>
<comment type="caution">
    <text evidence="2">The sequence shown here is derived from an EMBL/GenBank/DDBJ whole genome shotgun (WGS) entry which is preliminary data.</text>
</comment>
<sequence>EEVEVDDRPHDRFLDGKISSGRKKSQNLSDGDNIGDEGKIVGGAIGACGGIGEKASEAKRSIVKLTEGSGEVFPGEAGK</sequence>
<accession>A0A699KA48</accession>
<organism evidence="2">
    <name type="scientific">Tanacetum cinerariifolium</name>
    <name type="common">Dalmatian daisy</name>
    <name type="synonym">Chrysanthemum cinerariifolium</name>
    <dbReference type="NCBI Taxonomy" id="118510"/>
    <lineage>
        <taxon>Eukaryota</taxon>
        <taxon>Viridiplantae</taxon>
        <taxon>Streptophyta</taxon>
        <taxon>Embryophyta</taxon>
        <taxon>Tracheophyta</taxon>
        <taxon>Spermatophyta</taxon>
        <taxon>Magnoliopsida</taxon>
        <taxon>eudicotyledons</taxon>
        <taxon>Gunneridae</taxon>
        <taxon>Pentapetalae</taxon>
        <taxon>asterids</taxon>
        <taxon>campanulids</taxon>
        <taxon>Asterales</taxon>
        <taxon>Asteraceae</taxon>
        <taxon>Asteroideae</taxon>
        <taxon>Anthemideae</taxon>
        <taxon>Anthemidinae</taxon>
        <taxon>Tanacetum</taxon>
    </lineage>
</organism>